<evidence type="ECO:0000313" key="2">
    <source>
        <dbReference type="Proteomes" id="UP000272440"/>
    </source>
</evidence>
<dbReference type="EMBL" id="RCZY01000002">
    <property type="protein sequence ID" value="RRE43455.1"/>
    <property type="molecule type" value="Genomic_DNA"/>
</dbReference>
<protein>
    <submittedName>
        <fullName evidence="1">Uncharacterized protein</fullName>
    </submittedName>
</protein>
<dbReference type="Proteomes" id="UP000272440">
    <property type="component" value="Unassembled WGS sequence"/>
</dbReference>
<dbReference type="AlphaFoldDB" id="A0A3P2KD89"/>
<evidence type="ECO:0000313" key="1">
    <source>
        <dbReference type="EMBL" id="RRE43455.1"/>
    </source>
</evidence>
<comment type="caution">
    <text evidence="1">The sequence shown here is derived from an EMBL/GenBank/DDBJ whole genome shotgun (WGS) entry which is preliminary data.</text>
</comment>
<gene>
    <name evidence="1" type="ORF">EAO28_10085</name>
</gene>
<sequence>MHSNALTTILPETKGLFRNYHTAFRKQNNTETEVPEYTNTTICARHHSGKKWATSPKFSLAMLSGRDSSEAAT</sequence>
<organism evidence="1 2">
    <name type="scientific">Klebsiella pneumoniae</name>
    <dbReference type="NCBI Taxonomy" id="573"/>
    <lineage>
        <taxon>Bacteria</taxon>
        <taxon>Pseudomonadati</taxon>
        <taxon>Pseudomonadota</taxon>
        <taxon>Gammaproteobacteria</taxon>
        <taxon>Enterobacterales</taxon>
        <taxon>Enterobacteriaceae</taxon>
        <taxon>Klebsiella/Raoultella group</taxon>
        <taxon>Klebsiella</taxon>
        <taxon>Klebsiella pneumoniae complex</taxon>
    </lineage>
</organism>
<accession>A0A3P2KD89</accession>
<name>A0A3P2KD89_KLEPN</name>
<reference evidence="1 2" key="1">
    <citation type="journal article" date="2019" name="Antimicrob. Agents Chemother.">
        <title>Applying Rapid Whole Genome Sequencing to Predict Phenotypic Antimicrobial Susceptibility Testing Results Among Carbapenem-Resistant Klebsiella pneumoniae Clinical Isolates.</title>
        <authorList>
            <person name="Tamma P.D."/>
            <person name="Fan Y."/>
            <person name="Bergman Y."/>
            <person name="Pertea G."/>
            <person name="Kazmi A."/>
            <person name="Lewis S."/>
            <person name="Carroll K.C."/>
            <person name="Schatz M.C."/>
            <person name="Timp W."/>
            <person name="Simner P.J."/>
        </authorList>
    </citation>
    <scope>NUCLEOTIDE SEQUENCE [LARGE SCALE GENOMIC DNA]</scope>
    <source>
        <strain evidence="1 2">KLPN_33</strain>
    </source>
</reference>
<proteinExistence type="predicted"/>